<evidence type="ECO:0000256" key="1">
    <source>
        <dbReference type="ARBA" id="ARBA00022603"/>
    </source>
</evidence>
<evidence type="ECO:0000256" key="3">
    <source>
        <dbReference type="ARBA" id="ARBA00022691"/>
    </source>
</evidence>
<dbReference type="PANTHER" id="PTHR43464">
    <property type="entry name" value="METHYLTRANSFERASE"/>
    <property type="match status" value="1"/>
</dbReference>
<dbReference type="Pfam" id="PF08241">
    <property type="entry name" value="Methyltransf_11"/>
    <property type="match status" value="1"/>
</dbReference>
<proteinExistence type="predicted"/>
<evidence type="ECO:0000256" key="2">
    <source>
        <dbReference type="ARBA" id="ARBA00022679"/>
    </source>
</evidence>
<organism evidence="5 6">
    <name type="scientific">Paracoccus litorisediminis</name>
    <dbReference type="NCBI Taxonomy" id="2006130"/>
    <lineage>
        <taxon>Bacteria</taxon>
        <taxon>Pseudomonadati</taxon>
        <taxon>Pseudomonadota</taxon>
        <taxon>Alphaproteobacteria</taxon>
        <taxon>Rhodobacterales</taxon>
        <taxon>Paracoccaceae</taxon>
        <taxon>Paracoccus</taxon>
    </lineage>
</organism>
<dbReference type="SUPFAM" id="SSF53335">
    <property type="entry name" value="S-adenosyl-L-methionine-dependent methyltransferases"/>
    <property type="match status" value="1"/>
</dbReference>
<reference evidence="5 6" key="1">
    <citation type="submission" date="2019-11" db="EMBL/GenBank/DDBJ databases">
        <authorList>
            <person name="Dong K."/>
        </authorList>
    </citation>
    <scope>NUCLEOTIDE SEQUENCE [LARGE SCALE GENOMIC DNA]</scope>
    <source>
        <strain evidence="5 6">NBRC 112902</strain>
    </source>
</reference>
<dbReference type="RefSeq" id="WP_155040852.1">
    <property type="nucleotide sequence ID" value="NZ_JBHGCD010000012.1"/>
</dbReference>
<accession>A0A844HTQ8</accession>
<feature type="domain" description="Methyltransferase type 11" evidence="4">
    <location>
        <begin position="47"/>
        <end position="138"/>
    </location>
</feature>
<dbReference type="OrthoDB" id="8153637at2"/>
<dbReference type="InterPro" id="IPR029063">
    <property type="entry name" value="SAM-dependent_MTases_sf"/>
</dbReference>
<gene>
    <name evidence="5" type="ORF">GL300_17000</name>
</gene>
<keyword evidence="3" id="KW-0949">S-adenosyl-L-methionine</keyword>
<dbReference type="AlphaFoldDB" id="A0A844HTQ8"/>
<dbReference type="GO" id="GO:0010420">
    <property type="term" value="F:polyprenyldihydroxybenzoate methyltransferase activity"/>
    <property type="evidence" value="ECO:0007669"/>
    <property type="project" value="TreeGrafter"/>
</dbReference>
<protein>
    <submittedName>
        <fullName evidence="5">Methyltransferase domain-containing protein</fullName>
    </submittedName>
</protein>
<comment type="caution">
    <text evidence="5">The sequence shown here is derived from an EMBL/GenBank/DDBJ whole genome shotgun (WGS) entry which is preliminary data.</text>
</comment>
<dbReference type="Gene3D" id="3.40.50.150">
    <property type="entry name" value="Vaccinia Virus protein VP39"/>
    <property type="match status" value="1"/>
</dbReference>
<dbReference type="PANTHER" id="PTHR43464:SF19">
    <property type="entry name" value="UBIQUINONE BIOSYNTHESIS O-METHYLTRANSFERASE, MITOCHONDRIAL"/>
    <property type="match status" value="1"/>
</dbReference>
<evidence type="ECO:0000313" key="6">
    <source>
        <dbReference type="Proteomes" id="UP000449846"/>
    </source>
</evidence>
<keyword evidence="2 5" id="KW-0808">Transferase</keyword>
<sequence>MDSGNGWDESAEAWIADMGETGDFSRRYVLDAPMLDRIRGRGFQNALDVGCGEGRFSRMMSELGVTTTGIDPTARLIETARTRHPQGDYLEAQAEALPFPDASFDLVVSYLTLIDIDDSDTAIAEMARVLRPGGTLLIANLNSFSTAGSWQGDGDSARGYLIDNYLEPRAEWVSWRGILIRNWHRPLGAYMQPLLAQGLRLAHFDEPAAQGGEPARITRYNRAPYHHIMEWTKP</sequence>
<name>A0A844HTQ8_9RHOB</name>
<evidence type="ECO:0000313" key="5">
    <source>
        <dbReference type="EMBL" id="MTH60912.1"/>
    </source>
</evidence>
<dbReference type="GO" id="GO:0032259">
    <property type="term" value="P:methylation"/>
    <property type="evidence" value="ECO:0007669"/>
    <property type="project" value="UniProtKB-KW"/>
</dbReference>
<keyword evidence="1 5" id="KW-0489">Methyltransferase</keyword>
<evidence type="ECO:0000259" key="4">
    <source>
        <dbReference type="Pfam" id="PF08241"/>
    </source>
</evidence>
<dbReference type="CDD" id="cd02440">
    <property type="entry name" value="AdoMet_MTases"/>
    <property type="match status" value="1"/>
</dbReference>
<dbReference type="EMBL" id="WMIG01000011">
    <property type="protein sequence ID" value="MTH60912.1"/>
    <property type="molecule type" value="Genomic_DNA"/>
</dbReference>
<dbReference type="Proteomes" id="UP000449846">
    <property type="component" value="Unassembled WGS sequence"/>
</dbReference>
<dbReference type="InterPro" id="IPR013216">
    <property type="entry name" value="Methyltransf_11"/>
</dbReference>
<keyword evidence="6" id="KW-1185">Reference proteome</keyword>